<accession>A0AAE1BWC1</accession>
<feature type="compositionally biased region" description="Low complexity" evidence="1">
    <location>
        <begin position="33"/>
        <end position="43"/>
    </location>
</feature>
<evidence type="ECO:0000313" key="3">
    <source>
        <dbReference type="EMBL" id="KAK3858151.1"/>
    </source>
</evidence>
<evidence type="ECO:0000313" key="2">
    <source>
        <dbReference type="EMBL" id="KAK3849378.1"/>
    </source>
</evidence>
<dbReference type="Proteomes" id="UP001286313">
    <property type="component" value="Unassembled WGS sequence"/>
</dbReference>
<organism evidence="3 4">
    <name type="scientific">Petrolisthes cinctipes</name>
    <name type="common">Flat porcelain crab</name>
    <dbReference type="NCBI Taxonomy" id="88211"/>
    <lineage>
        <taxon>Eukaryota</taxon>
        <taxon>Metazoa</taxon>
        <taxon>Ecdysozoa</taxon>
        <taxon>Arthropoda</taxon>
        <taxon>Crustacea</taxon>
        <taxon>Multicrustacea</taxon>
        <taxon>Malacostraca</taxon>
        <taxon>Eumalacostraca</taxon>
        <taxon>Eucarida</taxon>
        <taxon>Decapoda</taxon>
        <taxon>Pleocyemata</taxon>
        <taxon>Anomura</taxon>
        <taxon>Galatheoidea</taxon>
        <taxon>Porcellanidae</taxon>
        <taxon>Petrolisthes</taxon>
    </lineage>
</organism>
<gene>
    <name evidence="3" type="ORF">Pcinc_035634</name>
    <name evidence="2" type="ORF">Pcinc_043867</name>
</gene>
<feature type="region of interest" description="Disordered" evidence="1">
    <location>
        <begin position="1"/>
        <end position="91"/>
    </location>
</feature>
<evidence type="ECO:0000256" key="1">
    <source>
        <dbReference type="SAM" id="MobiDB-lite"/>
    </source>
</evidence>
<feature type="compositionally biased region" description="Polar residues" evidence="1">
    <location>
        <begin position="19"/>
        <end position="31"/>
    </location>
</feature>
<sequence length="91" mass="9852">MINAVDVTQGAEWARSQRIMGSTTSLNTDAELSSHSSQSSNHSVRPKARTGSQRRPRVDSQGRKVVGGSISRSRTQPIVKRSSLEVASESE</sequence>
<dbReference type="AlphaFoldDB" id="A0AAE1BWC1"/>
<proteinExistence type="predicted"/>
<comment type="caution">
    <text evidence="3">The sequence shown here is derived from an EMBL/GenBank/DDBJ whole genome shotgun (WGS) entry which is preliminary data.</text>
</comment>
<name>A0AAE1BWC1_PETCI</name>
<dbReference type="EMBL" id="JAWQEG010008963">
    <property type="protein sequence ID" value="KAK3849378.1"/>
    <property type="molecule type" value="Genomic_DNA"/>
</dbReference>
<reference evidence="3" key="1">
    <citation type="submission" date="2023-10" db="EMBL/GenBank/DDBJ databases">
        <title>Genome assemblies of two species of porcelain crab, Petrolisthes cinctipes and Petrolisthes manimaculis (Anomura: Porcellanidae).</title>
        <authorList>
            <person name="Angst P."/>
        </authorList>
    </citation>
    <scope>NUCLEOTIDE SEQUENCE</scope>
    <source>
        <strain evidence="3">PB745_01</strain>
        <tissue evidence="3">Gill</tissue>
    </source>
</reference>
<keyword evidence="4" id="KW-1185">Reference proteome</keyword>
<feature type="compositionally biased region" description="Basic residues" evidence="1">
    <location>
        <begin position="44"/>
        <end position="55"/>
    </location>
</feature>
<dbReference type="EMBL" id="JAWQEG010005395">
    <property type="protein sequence ID" value="KAK3858151.1"/>
    <property type="molecule type" value="Genomic_DNA"/>
</dbReference>
<protein>
    <submittedName>
        <fullName evidence="3">Uncharacterized protein</fullName>
    </submittedName>
</protein>
<evidence type="ECO:0000313" key="4">
    <source>
        <dbReference type="Proteomes" id="UP001286313"/>
    </source>
</evidence>